<evidence type="ECO:0000313" key="5">
    <source>
        <dbReference type="Proteomes" id="UP000739538"/>
    </source>
</evidence>
<evidence type="ECO:0000313" key="4">
    <source>
        <dbReference type="EMBL" id="MCA9758290.1"/>
    </source>
</evidence>
<dbReference type="CDD" id="cd04301">
    <property type="entry name" value="NAT_SF"/>
    <property type="match status" value="1"/>
</dbReference>
<evidence type="ECO:0000256" key="1">
    <source>
        <dbReference type="ARBA" id="ARBA00022679"/>
    </source>
</evidence>
<dbReference type="SUPFAM" id="SSF55729">
    <property type="entry name" value="Acyl-CoA N-acyltransferases (Nat)"/>
    <property type="match status" value="1"/>
</dbReference>
<proteinExistence type="predicted"/>
<comment type="caution">
    <text evidence="4">The sequence shown here is derived from an EMBL/GenBank/DDBJ whole genome shotgun (WGS) entry which is preliminary data.</text>
</comment>
<gene>
    <name evidence="4" type="ORF">KDA27_21020</name>
</gene>
<keyword evidence="1" id="KW-0808">Transferase</keyword>
<dbReference type="Gene3D" id="3.40.630.30">
    <property type="match status" value="1"/>
</dbReference>
<dbReference type="PROSITE" id="PS51186">
    <property type="entry name" value="GNAT"/>
    <property type="match status" value="1"/>
</dbReference>
<dbReference type="GO" id="GO:0016747">
    <property type="term" value="F:acyltransferase activity, transferring groups other than amino-acyl groups"/>
    <property type="evidence" value="ECO:0007669"/>
    <property type="project" value="InterPro"/>
</dbReference>
<dbReference type="PANTHER" id="PTHR43072:SF51">
    <property type="entry name" value="ABC SUPERFAMILY TRANSPORT PROTEIN"/>
    <property type="match status" value="1"/>
</dbReference>
<keyword evidence="2" id="KW-0012">Acyltransferase</keyword>
<reference evidence="4" key="1">
    <citation type="submission" date="2020-04" db="EMBL/GenBank/DDBJ databases">
        <authorList>
            <person name="Zhang T."/>
        </authorList>
    </citation>
    <scope>NUCLEOTIDE SEQUENCE</scope>
    <source>
        <strain evidence="4">HKST-UBA02</strain>
    </source>
</reference>
<evidence type="ECO:0000259" key="3">
    <source>
        <dbReference type="PROSITE" id="PS51186"/>
    </source>
</evidence>
<accession>A0A956NF79</accession>
<reference evidence="4" key="2">
    <citation type="journal article" date="2021" name="Microbiome">
        <title>Successional dynamics and alternative stable states in a saline activated sludge microbial community over 9 years.</title>
        <authorList>
            <person name="Wang Y."/>
            <person name="Ye J."/>
            <person name="Ju F."/>
            <person name="Liu L."/>
            <person name="Boyd J.A."/>
            <person name="Deng Y."/>
            <person name="Parks D.H."/>
            <person name="Jiang X."/>
            <person name="Yin X."/>
            <person name="Woodcroft B.J."/>
            <person name="Tyson G.W."/>
            <person name="Hugenholtz P."/>
            <person name="Polz M.F."/>
            <person name="Zhang T."/>
        </authorList>
    </citation>
    <scope>NUCLEOTIDE SEQUENCE</scope>
    <source>
        <strain evidence="4">HKST-UBA02</strain>
    </source>
</reference>
<dbReference type="InterPro" id="IPR016181">
    <property type="entry name" value="Acyl_CoA_acyltransferase"/>
</dbReference>
<sequence>MRKRPFQRDSDLELLQNFNAEAVAATDSLGYVHPGDIPHRLYSGNKLYDPSEVMTLWEDEKGVAAWVLVSPRFKGFDAQVRPDLRGSELEWEVLRHSTNETKALKAKYAIEGDEILADAFRGDDIRHEILLELGWKPAGEPDYVINRAALEELEEPVFPDGYSVRSPTGVEEAAALAEVHSASFGSTWDEVLYRKLMESPGYAPEREFVVVAPGGGFAAFTVTWHDHRNRMGLFEPVGTHKDHRRLGLGKQLIRYGMKRMAKEGMTSAIVATFVSNKGAQGLYEGCGFAPWYELDPFTMPA</sequence>
<dbReference type="Proteomes" id="UP000739538">
    <property type="component" value="Unassembled WGS sequence"/>
</dbReference>
<name>A0A956NF79_UNCEI</name>
<dbReference type="EMBL" id="JAGQHS010000158">
    <property type="protein sequence ID" value="MCA9758290.1"/>
    <property type="molecule type" value="Genomic_DNA"/>
</dbReference>
<dbReference type="Pfam" id="PF00583">
    <property type="entry name" value="Acetyltransf_1"/>
    <property type="match status" value="1"/>
</dbReference>
<evidence type="ECO:0000256" key="2">
    <source>
        <dbReference type="ARBA" id="ARBA00023315"/>
    </source>
</evidence>
<protein>
    <submittedName>
        <fullName evidence="4">GNAT family N-acetyltransferase</fullName>
    </submittedName>
</protein>
<feature type="domain" description="N-acetyltransferase" evidence="3">
    <location>
        <begin position="162"/>
        <end position="301"/>
    </location>
</feature>
<dbReference type="InterPro" id="IPR000182">
    <property type="entry name" value="GNAT_dom"/>
</dbReference>
<dbReference type="PANTHER" id="PTHR43072">
    <property type="entry name" value="N-ACETYLTRANSFERASE"/>
    <property type="match status" value="1"/>
</dbReference>
<organism evidence="4 5">
    <name type="scientific">Eiseniibacteriota bacterium</name>
    <dbReference type="NCBI Taxonomy" id="2212470"/>
    <lineage>
        <taxon>Bacteria</taxon>
        <taxon>Candidatus Eiseniibacteriota</taxon>
    </lineage>
</organism>
<dbReference type="AlphaFoldDB" id="A0A956NF79"/>